<dbReference type="InterPro" id="IPR005288">
    <property type="entry name" value="NadB"/>
</dbReference>
<accession>X1QUU6</accession>
<gene>
    <name evidence="3" type="ORF">S12H4_07057</name>
</gene>
<sequence>LRIKELIDWGVEFDKKPDGQYDLAREGGHTEHRILHHKDNTGLIIQESISKRNKREKSAFSKSKIDNWPENG</sequence>
<organism evidence="3">
    <name type="scientific">marine sediment metagenome</name>
    <dbReference type="NCBI Taxonomy" id="412755"/>
    <lineage>
        <taxon>unclassified sequences</taxon>
        <taxon>metagenomes</taxon>
        <taxon>ecological metagenomes</taxon>
    </lineage>
</organism>
<dbReference type="EMBL" id="BARW01002557">
    <property type="protein sequence ID" value="GAI72018.1"/>
    <property type="molecule type" value="Genomic_DNA"/>
</dbReference>
<name>X1QUU6_9ZZZZ</name>
<protein>
    <submittedName>
        <fullName evidence="3">Uncharacterized protein</fullName>
    </submittedName>
</protein>
<dbReference type="PANTHER" id="PTHR42716">
    <property type="entry name" value="L-ASPARTATE OXIDASE"/>
    <property type="match status" value="1"/>
</dbReference>
<evidence type="ECO:0000256" key="1">
    <source>
        <dbReference type="ARBA" id="ARBA00001974"/>
    </source>
</evidence>
<keyword evidence="2" id="KW-0285">Flavoprotein</keyword>
<reference evidence="3" key="1">
    <citation type="journal article" date="2014" name="Front. Microbiol.">
        <title>High frequency of phylogenetically diverse reductive dehalogenase-homologous genes in deep subseafloor sedimentary metagenomes.</title>
        <authorList>
            <person name="Kawai M."/>
            <person name="Futagami T."/>
            <person name="Toyoda A."/>
            <person name="Takaki Y."/>
            <person name="Nishi S."/>
            <person name="Hori S."/>
            <person name="Arai W."/>
            <person name="Tsubouchi T."/>
            <person name="Morono Y."/>
            <person name="Uchiyama I."/>
            <person name="Ito T."/>
            <person name="Fujiyama A."/>
            <person name="Inagaki F."/>
            <person name="Takami H."/>
        </authorList>
    </citation>
    <scope>NUCLEOTIDE SEQUENCE</scope>
    <source>
        <strain evidence="3">Expedition CK06-06</strain>
    </source>
</reference>
<dbReference type="GO" id="GO:0008734">
    <property type="term" value="F:L-aspartate oxidase activity"/>
    <property type="evidence" value="ECO:0007669"/>
    <property type="project" value="InterPro"/>
</dbReference>
<dbReference type="InterPro" id="IPR036188">
    <property type="entry name" value="FAD/NAD-bd_sf"/>
</dbReference>
<dbReference type="AlphaFoldDB" id="X1QUU6"/>
<keyword evidence="2" id="KW-0274">FAD</keyword>
<comment type="cofactor">
    <cofactor evidence="1">
        <name>FAD</name>
        <dbReference type="ChEBI" id="CHEBI:57692"/>
    </cofactor>
</comment>
<dbReference type="GO" id="GO:0034628">
    <property type="term" value="P:'de novo' NAD+ biosynthetic process from L-aspartate"/>
    <property type="evidence" value="ECO:0007669"/>
    <property type="project" value="TreeGrafter"/>
</dbReference>
<feature type="non-terminal residue" evidence="3">
    <location>
        <position position="1"/>
    </location>
</feature>
<evidence type="ECO:0000256" key="2">
    <source>
        <dbReference type="ARBA" id="ARBA00022827"/>
    </source>
</evidence>
<evidence type="ECO:0000313" key="3">
    <source>
        <dbReference type="EMBL" id="GAI72018.1"/>
    </source>
</evidence>
<dbReference type="Gene3D" id="3.50.50.60">
    <property type="entry name" value="FAD/NAD(P)-binding domain"/>
    <property type="match status" value="1"/>
</dbReference>
<dbReference type="PANTHER" id="PTHR42716:SF2">
    <property type="entry name" value="L-ASPARTATE OXIDASE, CHLOROPLASTIC"/>
    <property type="match status" value="1"/>
</dbReference>
<proteinExistence type="predicted"/>
<comment type="caution">
    <text evidence="3">The sequence shown here is derived from an EMBL/GenBank/DDBJ whole genome shotgun (WGS) entry which is preliminary data.</text>
</comment>